<protein>
    <submittedName>
        <fullName evidence="2">Uncharacterized protein</fullName>
    </submittedName>
</protein>
<dbReference type="AlphaFoldDB" id="A0A9P8VMT6"/>
<gene>
    <name evidence="2" type="ORF">F5X68DRAFT_30861</name>
</gene>
<reference evidence="2" key="1">
    <citation type="journal article" date="2021" name="Nat. Commun.">
        <title>Genetic determinants of endophytism in the Arabidopsis root mycobiome.</title>
        <authorList>
            <person name="Mesny F."/>
            <person name="Miyauchi S."/>
            <person name="Thiergart T."/>
            <person name="Pickel B."/>
            <person name="Atanasova L."/>
            <person name="Karlsson M."/>
            <person name="Huettel B."/>
            <person name="Barry K.W."/>
            <person name="Haridas S."/>
            <person name="Chen C."/>
            <person name="Bauer D."/>
            <person name="Andreopoulos W."/>
            <person name="Pangilinan J."/>
            <person name="LaButti K."/>
            <person name="Riley R."/>
            <person name="Lipzen A."/>
            <person name="Clum A."/>
            <person name="Drula E."/>
            <person name="Henrissat B."/>
            <person name="Kohler A."/>
            <person name="Grigoriev I.V."/>
            <person name="Martin F.M."/>
            <person name="Hacquard S."/>
        </authorList>
    </citation>
    <scope>NUCLEOTIDE SEQUENCE</scope>
    <source>
        <strain evidence="2">MPI-SDFR-AT-0117</strain>
    </source>
</reference>
<dbReference type="Proteomes" id="UP000770015">
    <property type="component" value="Unassembled WGS sequence"/>
</dbReference>
<name>A0A9P8VMT6_9PEZI</name>
<feature type="region of interest" description="Disordered" evidence="1">
    <location>
        <begin position="34"/>
        <end position="55"/>
    </location>
</feature>
<organism evidence="2 3">
    <name type="scientific">Plectosphaerella plurivora</name>
    <dbReference type="NCBI Taxonomy" id="936078"/>
    <lineage>
        <taxon>Eukaryota</taxon>
        <taxon>Fungi</taxon>
        <taxon>Dikarya</taxon>
        <taxon>Ascomycota</taxon>
        <taxon>Pezizomycotina</taxon>
        <taxon>Sordariomycetes</taxon>
        <taxon>Hypocreomycetidae</taxon>
        <taxon>Glomerellales</taxon>
        <taxon>Plectosphaerellaceae</taxon>
        <taxon>Plectosphaerella</taxon>
    </lineage>
</organism>
<evidence type="ECO:0000313" key="3">
    <source>
        <dbReference type="Proteomes" id="UP000770015"/>
    </source>
</evidence>
<feature type="region of interest" description="Disordered" evidence="1">
    <location>
        <begin position="238"/>
        <end position="259"/>
    </location>
</feature>
<feature type="region of interest" description="Disordered" evidence="1">
    <location>
        <begin position="73"/>
        <end position="103"/>
    </location>
</feature>
<comment type="caution">
    <text evidence="2">The sequence shown here is derived from an EMBL/GenBank/DDBJ whole genome shotgun (WGS) entry which is preliminary data.</text>
</comment>
<sequence length="292" mass="31243">MWEQWHHRASQSCLPLSSQLRSRQVPVAPRSLSVSSARADVSTLPAGQATAPPSALADSSGLAALFPTWPSASSNDGSVTGLLRRGKQPQPMKGKKRRRGRTVPSMLTCPSAPFFGSCSPAKDCQNVSPGVVPPSSSSIFSAAYCTRGRASSRLVARRRFILMDVRINAIHGASRPPMTILSQAIRPESSPKGGWERHELRCQSTTCCDATMATTSPSTAMPVLKILATEALDALISSESPQTASPDRRLSSPPEQVQDELVRAPRSPVLLCGVHSSSPFWPFSTLSTRVSL</sequence>
<evidence type="ECO:0000256" key="1">
    <source>
        <dbReference type="SAM" id="MobiDB-lite"/>
    </source>
</evidence>
<evidence type="ECO:0000313" key="2">
    <source>
        <dbReference type="EMBL" id="KAH6695555.1"/>
    </source>
</evidence>
<dbReference type="EMBL" id="JAGSXJ010000002">
    <property type="protein sequence ID" value="KAH6695555.1"/>
    <property type="molecule type" value="Genomic_DNA"/>
</dbReference>
<keyword evidence="3" id="KW-1185">Reference proteome</keyword>
<proteinExistence type="predicted"/>
<accession>A0A9P8VMT6</accession>